<dbReference type="EMBL" id="CAJNON010000051">
    <property type="protein sequence ID" value="CAF0874119.1"/>
    <property type="molecule type" value="Genomic_DNA"/>
</dbReference>
<keyword evidence="21" id="KW-1185">Reference proteome</keyword>
<evidence type="ECO:0000313" key="22">
    <source>
        <dbReference type="Proteomes" id="UP000663877"/>
    </source>
</evidence>
<evidence type="ECO:0000256" key="1">
    <source>
        <dbReference type="ARBA" id="ARBA00000707"/>
    </source>
</evidence>
<dbReference type="EMBL" id="CAJNOI010000011">
    <property type="protein sequence ID" value="CAF0787917.1"/>
    <property type="molecule type" value="Genomic_DNA"/>
</dbReference>
<comment type="similarity">
    <text evidence="2 7 10 11">Belongs to the peptidase C12 family.</text>
</comment>
<dbReference type="InterPro" id="IPR038765">
    <property type="entry name" value="Papain-like_cys_pep_sf"/>
</dbReference>
<reference evidence="13" key="1">
    <citation type="submission" date="2021-02" db="EMBL/GenBank/DDBJ databases">
        <authorList>
            <person name="Nowell W R."/>
        </authorList>
    </citation>
    <scope>NUCLEOTIDE SEQUENCE</scope>
</reference>
<dbReference type="Proteomes" id="UP000663832">
    <property type="component" value="Unassembled WGS sequence"/>
</dbReference>
<organism evidence="13 22">
    <name type="scientific">Adineta steineri</name>
    <dbReference type="NCBI Taxonomy" id="433720"/>
    <lineage>
        <taxon>Eukaryota</taxon>
        <taxon>Metazoa</taxon>
        <taxon>Spiralia</taxon>
        <taxon>Gnathifera</taxon>
        <taxon>Rotifera</taxon>
        <taxon>Eurotatoria</taxon>
        <taxon>Bdelloidea</taxon>
        <taxon>Adinetida</taxon>
        <taxon>Adinetidae</taxon>
        <taxon>Adineta</taxon>
    </lineage>
</organism>
<dbReference type="EMBL" id="CAJOBB010002427">
    <property type="protein sequence ID" value="CAF3968004.1"/>
    <property type="molecule type" value="Genomic_DNA"/>
</dbReference>
<dbReference type="GO" id="GO:0005737">
    <property type="term" value="C:cytoplasm"/>
    <property type="evidence" value="ECO:0007669"/>
    <property type="project" value="TreeGrafter"/>
</dbReference>
<evidence type="ECO:0000256" key="7">
    <source>
        <dbReference type="PIRNR" id="PIRNR038120"/>
    </source>
</evidence>
<accession>A0A813RZ27</accession>
<dbReference type="Proteomes" id="UP000663891">
    <property type="component" value="Unassembled WGS sequence"/>
</dbReference>
<dbReference type="Proteomes" id="UP000663845">
    <property type="component" value="Unassembled WGS sequence"/>
</dbReference>
<keyword evidence="6 7" id="KW-0788">Thiol protease</keyword>
<evidence type="ECO:0000259" key="12">
    <source>
        <dbReference type="PROSITE" id="PS52048"/>
    </source>
</evidence>
<dbReference type="OrthoDB" id="1924260at2759"/>
<comment type="caution">
    <text evidence="13">The sequence shown here is derived from an EMBL/GenBank/DDBJ whole genome shotgun (WGS) entry which is preliminary data.</text>
</comment>
<evidence type="ECO:0000313" key="21">
    <source>
        <dbReference type="Proteomes" id="UP000663832"/>
    </source>
</evidence>
<dbReference type="Pfam" id="PF18031">
    <property type="entry name" value="UCH_C"/>
    <property type="match status" value="1"/>
</dbReference>
<proteinExistence type="inferred from homology"/>
<evidence type="ECO:0000256" key="10">
    <source>
        <dbReference type="PROSITE-ProRule" id="PRU01393"/>
    </source>
</evidence>
<evidence type="ECO:0000313" key="19">
    <source>
        <dbReference type="EMBL" id="CAF3701198.1"/>
    </source>
</evidence>
<evidence type="ECO:0000256" key="9">
    <source>
        <dbReference type="PIRSR" id="PIRSR038120-2"/>
    </source>
</evidence>
<dbReference type="CDD" id="cd09617">
    <property type="entry name" value="Peptidase_C12_UCH37_BAP1"/>
    <property type="match status" value="1"/>
</dbReference>
<dbReference type="InterPro" id="IPR036959">
    <property type="entry name" value="Peptidase_C12_UCH_sf"/>
</dbReference>
<dbReference type="Proteomes" id="UP000663877">
    <property type="component" value="Unassembled WGS sequence"/>
</dbReference>
<keyword evidence="5 7" id="KW-0378">Hydrolase</keyword>
<evidence type="ECO:0000313" key="17">
    <source>
        <dbReference type="EMBL" id="CAF1244795.1"/>
    </source>
</evidence>
<dbReference type="PANTHER" id="PTHR10589">
    <property type="entry name" value="UBIQUITIN CARBOXYL-TERMINAL HYDROLASE"/>
    <property type="match status" value="1"/>
</dbReference>
<dbReference type="Proteomes" id="UP000663844">
    <property type="component" value="Unassembled WGS sequence"/>
</dbReference>
<evidence type="ECO:0000256" key="8">
    <source>
        <dbReference type="PIRSR" id="PIRSR038120-1"/>
    </source>
</evidence>
<dbReference type="EMBL" id="CAJOAZ010000465">
    <property type="protein sequence ID" value="CAF3655653.1"/>
    <property type="molecule type" value="Genomic_DNA"/>
</dbReference>
<evidence type="ECO:0000313" key="15">
    <source>
        <dbReference type="EMBL" id="CAF0874119.1"/>
    </source>
</evidence>
<dbReference type="FunFam" id="3.40.532.10:FF:000009">
    <property type="entry name" value="Ubiquitin carboxyl-terminal hydrolase"/>
    <property type="match status" value="1"/>
</dbReference>
<dbReference type="PROSITE" id="PS52048">
    <property type="entry name" value="UCH_DOMAIN"/>
    <property type="match status" value="1"/>
</dbReference>
<dbReference type="SUPFAM" id="SSF54001">
    <property type="entry name" value="Cysteine proteinases"/>
    <property type="match status" value="1"/>
</dbReference>
<evidence type="ECO:0000256" key="11">
    <source>
        <dbReference type="RuleBase" id="RU361215"/>
    </source>
</evidence>
<dbReference type="GO" id="GO:0004843">
    <property type="term" value="F:cysteine-type deubiquitinase activity"/>
    <property type="evidence" value="ECO:0007669"/>
    <property type="project" value="UniProtKB-UniRule"/>
</dbReference>
<evidence type="ECO:0000313" key="16">
    <source>
        <dbReference type="EMBL" id="CAF1074624.1"/>
    </source>
</evidence>
<sequence length="323" mass="37208">MASGEWCLIESDPGVFTDLIHGFGADGVQVEEIFSLDDDSLEQMKPCHGLIFLFKWQQTDSSTANMVKDSRLDEIFFARQVITNACATQAIVSVLLNCTHDDLKLGSTLGEFKDFAQAFDPQMRGLTLSNSDKIRDVHNSFARQQLFEFDSRDEKKEEDAFHFIAYIPFKGRLYELDGLQEAPIDHGPISKDAEWTDTARPIVQQRMQKYSEGEIHFSLMAVVSELRRKYERELEQVLADPALTDDERNAKTSHLSMLIHEEERKRESYRIENLRRRHNWLPFIVELVKAYATHGALIPAVDKAIVAKEAEKKRETDKKRKRI</sequence>
<evidence type="ECO:0000256" key="3">
    <source>
        <dbReference type="ARBA" id="ARBA00022670"/>
    </source>
</evidence>
<dbReference type="Proteomes" id="UP000663881">
    <property type="component" value="Unassembled WGS sequence"/>
</dbReference>
<dbReference type="Proteomes" id="UP000663868">
    <property type="component" value="Unassembled WGS sequence"/>
</dbReference>
<feature type="active site" description="Nucleophile" evidence="8 10">
    <location>
        <position position="86"/>
    </location>
</feature>
<dbReference type="Gene3D" id="3.40.532.10">
    <property type="entry name" value="Peptidase C12, ubiquitin carboxyl-terminal hydrolase"/>
    <property type="match status" value="1"/>
</dbReference>
<evidence type="ECO:0000313" key="20">
    <source>
        <dbReference type="EMBL" id="CAF3968004.1"/>
    </source>
</evidence>
<dbReference type="GO" id="GO:0016579">
    <property type="term" value="P:protein deubiquitination"/>
    <property type="evidence" value="ECO:0007669"/>
    <property type="project" value="InterPro"/>
</dbReference>
<dbReference type="EMBL" id="CAJOAY010000604">
    <property type="protein sequence ID" value="CAF3701198.1"/>
    <property type="molecule type" value="Genomic_DNA"/>
</dbReference>
<feature type="site" description="Transition state stabilizer" evidence="10">
    <location>
        <position position="80"/>
    </location>
</feature>
<dbReference type="Pfam" id="PF01088">
    <property type="entry name" value="Peptidase_C12"/>
    <property type="match status" value="1"/>
</dbReference>
<name>A0A813RZ27_9BILA</name>
<feature type="active site" description="Proton donor" evidence="8 10">
    <location>
        <position position="162"/>
    </location>
</feature>
<feature type="domain" description="UCH catalytic" evidence="12">
    <location>
        <begin position="5"/>
        <end position="224"/>
    </location>
</feature>
<evidence type="ECO:0000256" key="2">
    <source>
        <dbReference type="ARBA" id="ARBA00009326"/>
    </source>
</evidence>
<evidence type="ECO:0000256" key="4">
    <source>
        <dbReference type="ARBA" id="ARBA00022786"/>
    </source>
</evidence>
<gene>
    <name evidence="13" type="ORF">BJG266_LOCUS4506</name>
    <name evidence="16" type="ORF">JYZ213_LOCUS19953</name>
    <name evidence="20" type="ORF">KXQ929_LOCUS26600</name>
    <name evidence="19" type="ORF">OKA104_LOCUS12508</name>
    <name evidence="18" type="ORF">OXD698_LOCUS9279</name>
    <name evidence="17" type="ORF">QVE165_LOCUS28177</name>
    <name evidence="14" type="ORF">QVE165_LOCUS5567</name>
    <name evidence="15" type="ORF">VCS650_LOCUS7884</name>
</gene>
<dbReference type="EMBL" id="CAJNOG010000206">
    <property type="protein sequence ID" value="CAF1074624.1"/>
    <property type="molecule type" value="Genomic_DNA"/>
</dbReference>
<keyword evidence="4 7" id="KW-0833">Ubl conjugation pathway</keyword>
<protein>
    <recommendedName>
        <fullName evidence="7 11">Ubiquitin carboxyl-terminal hydrolase</fullName>
        <ecNumber evidence="7 11">3.4.19.12</ecNumber>
    </recommendedName>
</protein>
<feature type="site" description="Important for enzyme activity" evidence="9 10">
    <location>
        <position position="177"/>
    </location>
</feature>
<comment type="catalytic activity">
    <reaction evidence="1 7 10 11">
        <text>Thiol-dependent hydrolysis of ester, thioester, amide, peptide and isopeptide bonds formed by the C-terminal Gly of ubiquitin (a 76-residue protein attached to proteins as an intracellular targeting signal).</text>
        <dbReference type="EC" id="3.4.19.12"/>
    </reaction>
</comment>
<dbReference type="EC" id="3.4.19.12" evidence="7 11"/>
<dbReference type="InterPro" id="IPR017390">
    <property type="entry name" value="Ubiquitinyl_hydrolase_UCH37"/>
</dbReference>
<dbReference type="PRINTS" id="PR00707">
    <property type="entry name" value="UBCTHYDRLASE"/>
</dbReference>
<evidence type="ECO:0000256" key="6">
    <source>
        <dbReference type="ARBA" id="ARBA00022807"/>
    </source>
</evidence>
<dbReference type="PIRSF" id="PIRSF038120">
    <property type="entry name" value="Ubiquitinyl_hydrolase_UCH37"/>
    <property type="match status" value="1"/>
</dbReference>
<evidence type="ECO:0000313" key="18">
    <source>
        <dbReference type="EMBL" id="CAF3655653.1"/>
    </source>
</evidence>
<dbReference type="EMBL" id="CAJNOM010000218">
    <property type="protein sequence ID" value="CAF1244795.1"/>
    <property type="molecule type" value="Genomic_DNA"/>
</dbReference>
<dbReference type="PANTHER" id="PTHR10589:SF16">
    <property type="entry name" value="UBIQUITIN CARBOXYL-TERMINAL HYDROLASE ISOZYME L5"/>
    <property type="match status" value="1"/>
</dbReference>
<dbReference type="InterPro" id="IPR001578">
    <property type="entry name" value="Peptidase_C12_UCH"/>
</dbReference>
<evidence type="ECO:0000256" key="5">
    <source>
        <dbReference type="ARBA" id="ARBA00022801"/>
    </source>
</evidence>
<evidence type="ECO:0000313" key="14">
    <source>
        <dbReference type="EMBL" id="CAF0826829.1"/>
    </source>
</evidence>
<keyword evidence="3 7" id="KW-0645">Protease</keyword>
<dbReference type="GO" id="GO:0006511">
    <property type="term" value="P:ubiquitin-dependent protein catabolic process"/>
    <property type="evidence" value="ECO:0007669"/>
    <property type="project" value="UniProtKB-UniRule"/>
</dbReference>
<dbReference type="InterPro" id="IPR041507">
    <property type="entry name" value="UCH_C"/>
</dbReference>
<evidence type="ECO:0000313" key="13">
    <source>
        <dbReference type="EMBL" id="CAF0787917.1"/>
    </source>
</evidence>
<dbReference type="AlphaFoldDB" id="A0A813RZ27"/>
<dbReference type="EMBL" id="CAJNOM010000022">
    <property type="protein sequence ID" value="CAF0826829.1"/>
    <property type="molecule type" value="Genomic_DNA"/>
</dbReference>